<dbReference type="eggNOG" id="COG3311">
    <property type="taxonomic scope" value="Bacteria"/>
</dbReference>
<evidence type="ECO:0000313" key="2">
    <source>
        <dbReference type="Proteomes" id="UP000006062"/>
    </source>
</evidence>
<dbReference type="KEGG" id="tvi:Thivi_1551"/>
<dbReference type="OrthoDB" id="8455288at2"/>
<evidence type="ECO:0000313" key="1">
    <source>
        <dbReference type="EMBL" id="AFL73542.1"/>
    </source>
</evidence>
<dbReference type="EMBL" id="CP003154">
    <property type="protein sequence ID" value="AFL73542.1"/>
    <property type="molecule type" value="Genomic_DNA"/>
</dbReference>
<dbReference type="Pfam" id="PF05930">
    <property type="entry name" value="Phage_AlpA"/>
    <property type="match status" value="1"/>
</dbReference>
<accession>I3Y974</accession>
<name>I3Y974_THIV6</name>
<proteinExistence type="predicted"/>
<sequence>MTRTILRLPAVLRERGRSRSAHYLDIQEGLFTHPVSIGARAVGWPSDEVAALNAARIAGKTDAQIRALVIALEAARKMAA</sequence>
<keyword evidence="2" id="KW-1185">Reference proteome</keyword>
<dbReference type="STRING" id="765911.Thivi_1551"/>
<dbReference type="AlphaFoldDB" id="I3Y974"/>
<dbReference type="Proteomes" id="UP000006062">
    <property type="component" value="Chromosome"/>
</dbReference>
<dbReference type="InterPro" id="IPR010260">
    <property type="entry name" value="AlpA"/>
</dbReference>
<dbReference type="RefSeq" id="WP_014778008.1">
    <property type="nucleotide sequence ID" value="NC_018012.1"/>
</dbReference>
<gene>
    <name evidence="1" type="ordered locus">Thivi_1551</name>
</gene>
<dbReference type="HOGENOM" id="CLU_140176_5_0_6"/>
<organism evidence="1 2">
    <name type="scientific">Thiocystis violascens (strain ATCC 17096 / DSM 198 / 6111)</name>
    <name type="common">Chromatium violascens</name>
    <dbReference type="NCBI Taxonomy" id="765911"/>
    <lineage>
        <taxon>Bacteria</taxon>
        <taxon>Pseudomonadati</taxon>
        <taxon>Pseudomonadota</taxon>
        <taxon>Gammaproteobacteria</taxon>
        <taxon>Chromatiales</taxon>
        <taxon>Chromatiaceae</taxon>
        <taxon>Thiocystis</taxon>
    </lineage>
</organism>
<reference evidence="1 2" key="1">
    <citation type="submission" date="2012-06" db="EMBL/GenBank/DDBJ databases">
        <title>Complete sequence of Thiocystis violascens DSM 198.</title>
        <authorList>
            <consortium name="US DOE Joint Genome Institute"/>
            <person name="Lucas S."/>
            <person name="Han J."/>
            <person name="Lapidus A."/>
            <person name="Cheng J.-F."/>
            <person name="Goodwin L."/>
            <person name="Pitluck S."/>
            <person name="Peters L."/>
            <person name="Ovchinnikova G."/>
            <person name="Teshima H."/>
            <person name="Detter J.C."/>
            <person name="Han C."/>
            <person name="Tapia R."/>
            <person name="Land M."/>
            <person name="Hauser L."/>
            <person name="Kyrpides N."/>
            <person name="Ivanova N."/>
            <person name="Pagani I."/>
            <person name="Vogl K."/>
            <person name="Liu Z."/>
            <person name="Frigaard N.-U."/>
            <person name="Bryant D."/>
            <person name="Woyke T."/>
        </authorList>
    </citation>
    <scope>NUCLEOTIDE SEQUENCE [LARGE SCALE GENOMIC DNA]</scope>
    <source>
        <strain evidence="2">ATCC 17096 / DSM 198 / 6111</strain>
    </source>
</reference>
<protein>
    <submittedName>
        <fullName evidence="1">Putative transcriptional regulator</fullName>
    </submittedName>
</protein>